<dbReference type="EMBL" id="BGPR01001141">
    <property type="protein sequence ID" value="GBM46549.1"/>
    <property type="molecule type" value="Genomic_DNA"/>
</dbReference>
<proteinExistence type="predicted"/>
<reference evidence="2 3" key="1">
    <citation type="journal article" date="2019" name="Sci. Rep.">
        <title>Orb-weaving spider Araneus ventricosus genome elucidates the spidroin gene catalogue.</title>
        <authorList>
            <person name="Kono N."/>
            <person name="Nakamura H."/>
            <person name="Ohtoshi R."/>
            <person name="Moran D.A.P."/>
            <person name="Shinohara A."/>
            <person name="Yoshida Y."/>
            <person name="Fujiwara M."/>
            <person name="Mori M."/>
            <person name="Tomita M."/>
            <person name="Arakawa K."/>
        </authorList>
    </citation>
    <scope>NUCLEOTIDE SEQUENCE [LARGE SCALE GENOMIC DNA]</scope>
</reference>
<dbReference type="Proteomes" id="UP000499080">
    <property type="component" value="Unassembled WGS sequence"/>
</dbReference>
<dbReference type="AlphaFoldDB" id="A0A4Y2G1P6"/>
<protein>
    <submittedName>
        <fullName evidence="2">Uncharacterized protein</fullName>
    </submittedName>
</protein>
<accession>A0A4Y2G1P6</accession>
<comment type="caution">
    <text evidence="2">The sequence shown here is derived from an EMBL/GenBank/DDBJ whole genome shotgun (WGS) entry which is preliminary data.</text>
</comment>
<feature type="region of interest" description="Disordered" evidence="1">
    <location>
        <begin position="81"/>
        <end position="100"/>
    </location>
</feature>
<name>A0A4Y2G1P6_ARAVE</name>
<evidence type="ECO:0000256" key="1">
    <source>
        <dbReference type="SAM" id="MobiDB-lite"/>
    </source>
</evidence>
<evidence type="ECO:0000313" key="3">
    <source>
        <dbReference type="Proteomes" id="UP000499080"/>
    </source>
</evidence>
<organism evidence="2 3">
    <name type="scientific">Araneus ventricosus</name>
    <name type="common">Orbweaver spider</name>
    <name type="synonym">Epeira ventricosa</name>
    <dbReference type="NCBI Taxonomy" id="182803"/>
    <lineage>
        <taxon>Eukaryota</taxon>
        <taxon>Metazoa</taxon>
        <taxon>Ecdysozoa</taxon>
        <taxon>Arthropoda</taxon>
        <taxon>Chelicerata</taxon>
        <taxon>Arachnida</taxon>
        <taxon>Araneae</taxon>
        <taxon>Araneomorphae</taxon>
        <taxon>Entelegynae</taxon>
        <taxon>Araneoidea</taxon>
        <taxon>Araneidae</taxon>
        <taxon>Araneus</taxon>
    </lineage>
</organism>
<gene>
    <name evidence="2" type="ORF">AVEN_17932_1</name>
</gene>
<evidence type="ECO:0000313" key="2">
    <source>
        <dbReference type="EMBL" id="GBM46549.1"/>
    </source>
</evidence>
<keyword evidence="3" id="KW-1185">Reference proteome</keyword>
<sequence length="100" mass="11069">MCVVWRGNQQGMPIQVADDSSTNHTLNASDEMLFWCGVERKSVEECQFKCDYSHQLTTHAKCVGLNALLNVWCGEEIRRGNASSSADDSHPTNSHTLNVG</sequence>